<dbReference type="AlphaFoldDB" id="A0A1M5W854"/>
<dbReference type="Gene3D" id="3.40.720.10">
    <property type="entry name" value="Alkaline Phosphatase, subunit A"/>
    <property type="match status" value="1"/>
</dbReference>
<protein>
    <submittedName>
        <fullName evidence="1">Type I phosphodiesterase / nucleotide pyrophosphatase</fullName>
    </submittedName>
</protein>
<name>A0A1M5W854_9FLAO</name>
<dbReference type="Proteomes" id="UP000184109">
    <property type="component" value="Unassembled WGS sequence"/>
</dbReference>
<accession>A0A1M5W854</accession>
<dbReference type="SUPFAM" id="SSF53649">
    <property type="entry name" value="Alkaline phosphatase-like"/>
    <property type="match status" value="1"/>
</dbReference>
<dbReference type="EMBL" id="FQXQ01000004">
    <property type="protein sequence ID" value="SHH83650.1"/>
    <property type="molecule type" value="Genomic_DNA"/>
</dbReference>
<evidence type="ECO:0000313" key="1">
    <source>
        <dbReference type="EMBL" id="SHH83650.1"/>
    </source>
</evidence>
<gene>
    <name evidence="1" type="ORF">SAMN05444281_2298</name>
</gene>
<evidence type="ECO:0000313" key="2">
    <source>
        <dbReference type="Proteomes" id="UP000184109"/>
    </source>
</evidence>
<organism evidence="1 2">
    <name type="scientific">Wenyingzhuangia marina</name>
    <dbReference type="NCBI Taxonomy" id="1195760"/>
    <lineage>
        <taxon>Bacteria</taxon>
        <taxon>Pseudomonadati</taxon>
        <taxon>Bacteroidota</taxon>
        <taxon>Flavobacteriia</taxon>
        <taxon>Flavobacteriales</taxon>
        <taxon>Flavobacteriaceae</taxon>
        <taxon>Wenyingzhuangia</taxon>
    </lineage>
</organism>
<reference evidence="2" key="1">
    <citation type="submission" date="2016-11" db="EMBL/GenBank/DDBJ databases">
        <authorList>
            <person name="Varghese N."/>
            <person name="Submissions S."/>
        </authorList>
    </citation>
    <scope>NUCLEOTIDE SEQUENCE [LARGE SCALE GENOMIC DNA]</scope>
    <source>
        <strain evidence="2">DSM 100572</strain>
    </source>
</reference>
<dbReference type="InterPro" id="IPR017850">
    <property type="entry name" value="Alkaline_phosphatase_core_sf"/>
</dbReference>
<dbReference type="STRING" id="1195760.SAMN05444281_2298"/>
<proteinExistence type="predicted"/>
<sequence length="334" mass="38614">MTGFWFANAQEPTTKVILITLDGLRWEEMFKGADSLLIANEDYVENTKHLKEKFWRTTSEERRQALMPFVWSFVNENGQIHGNRELGSKVTLSNQMHFSYPGYNEILTGNSDDINIHSNDKIYNPNVTVLEKVNNKKHYKGKVAAFGSWDLFPYIINDKRSGVPVNGGFRKANGNNLTDREVFLNELQDQIPGPWDNVRLDAFTHHFALENFKKNHPLLTYISYGETDDFAHDGKYDYYLTSANRSDAFIKQLWEFTQKDPFYKDQTVFIITTDHGRGHEPLDTWRSHGSDIEGSEQTWMLMFGKGIKVLGEVSQKEDLSPTLISPMIEDYFSK</sequence>
<keyword evidence="2" id="KW-1185">Reference proteome</keyword>